<feature type="domain" description="Cyclic nucleotide-binding" evidence="1">
    <location>
        <begin position="33"/>
        <end position="121"/>
    </location>
</feature>
<name>A0A4Q0PN47_9FLAO</name>
<dbReference type="Gene3D" id="2.60.120.10">
    <property type="entry name" value="Jelly Rolls"/>
    <property type="match status" value="1"/>
</dbReference>
<evidence type="ECO:0000313" key="2">
    <source>
        <dbReference type="EMBL" id="RXG31841.1"/>
    </source>
</evidence>
<dbReference type="STRING" id="1122159.SAMN02745246_01517"/>
<evidence type="ECO:0000313" key="3">
    <source>
        <dbReference type="Proteomes" id="UP000290608"/>
    </source>
</evidence>
<accession>A0A4Q0PN47</accession>
<reference evidence="2 3" key="1">
    <citation type="submission" date="2018-07" db="EMBL/GenBank/DDBJ databases">
        <title>Leeuwenhoekiella genomics.</title>
        <authorList>
            <person name="Tahon G."/>
            <person name="Willems A."/>
        </authorList>
    </citation>
    <scope>NUCLEOTIDE SEQUENCE [LARGE SCALE GENOMIC DNA]</scope>
    <source>
        <strain evidence="2 3">LMG 1345</strain>
    </source>
</reference>
<dbReference type="SUPFAM" id="SSF51206">
    <property type="entry name" value="cAMP-binding domain-like"/>
    <property type="match status" value="1"/>
</dbReference>
<evidence type="ECO:0000259" key="1">
    <source>
        <dbReference type="Pfam" id="PF00027"/>
    </source>
</evidence>
<dbReference type="InterPro" id="IPR014710">
    <property type="entry name" value="RmlC-like_jellyroll"/>
</dbReference>
<sequence>METYKTLLYQHLKEFSGLTELDFEEGEKFWHSRSIKKGDFFNTKGIVCKELGYITKGIFRIYHYDDLTQKETNVFFFSENQFLISFHSFIRQYPCSYYVEALEDSEFIAIRYDHLQDLYSKSKGWEKMGRKLAEHHYEYSQLRMESLLFLTPEKRYVHLLEKHQDITERIPLYHISSYLGIKNPSLSRIRKRMNERYKLLN</sequence>
<dbReference type="Pfam" id="PF00027">
    <property type="entry name" value="cNMP_binding"/>
    <property type="match status" value="1"/>
</dbReference>
<dbReference type="InterPro" id="IPR018490">
    <property type="entry name" value="cNMP-bd_dom_sf"/>
</dbReference>
<dbReference type="AlphaFoldDB" id="A0A4Q0PN47"/>
<protein>
    <submittedName>
        <fullName evidence="2">CRP-like cAMP-binding protein</fullName>
    </submittedName>
</protein>
<dbReference type="InterPro" id="IPR000595">
    <property type="entry name" value="cNMP-bd_dom"/>
</dbReference>
<dbReference type="Proteomes" id="UP000290608">
    <property type="component" value="Unassembled WGS sequence"/>
</dbReference>
<dbReference type="RefSeq" id="WP_073098628.1">
    <property type="nucleotide sequence ID" value="NZ_QOVL01000006.1"/>
</dbReference>
<gene>
    <name evidence="2" type="ORF">DSL99_1665</name>
</gene>
<organism evidence="2 3">
    <name type="scientific">Leeuwenhoekiella marinoflava</name>
    <dbReference type="NCBI Taxonomy" id="988"/>
    <lineage>
        <taxon>Bacteria</taxon>
        <taxon>Pseudomonadati</taxon>
        <taxon>Bacteroidota</taxon>
        <taxon>Flavobacteriia</taxon>
        <taxon>Flavobacteriales</taxon>
        <taxon>Flavobacteriaceae</taxon>
        <taxon>Leeuwenhoekiella</taxon>
    </lineage>
</organism>
<proteinExistence type="predicted"/>
<dbReference type="EMBL" id="QOVL01000006">
    <property type="protein sequence ID" value="RXG31841.1"/>
    <property type="molecule type" value="Genomic_DNA"/>
</dbReference>
<dbReference type="CDD" id="cd00038">
    <property type="entry name" value="CAP_ED"/>
    <property type="match status" value="1"/>
</dbReference>
<comment type="caution">
    <text evidence="2">The sequence shown here is derived from an EMBL/GenBank/DDBJ whole genome shotgun (WGS) entry which is preliminary data.</text>
</comment>